<dbReference type="AlphaFoldDB" id="A0A8H3QI73"/>
<proteinExistence type="predicted"/>
<dbReference type="EMBL" id="BLAL01000047">
    <property type="protein sequence ID" value="GES79972.1"/>
    <property type="molecule type" value="Genomic_DNA"/>
</dbReference>
<accession>A0A8H3QI73</accession>
<sequence>MLFNYILNDITMPRRNNLSEIEHTFHNRYWVKYGSSLKATATRRTRRNKESDPNDRTRVGFKVDAEWDDTRKLGLESRDLWVDAVERFMGVNASNIIGGSHCSWLQD</sequence>
<comment type="caution">
    <text evidence="1">The sequence shown here is derived from an EMBL/GenBank/DDBJ whole genome shotgun (WGS) entry which is preliminary data.</text>
</comment>
<organism evidence="1 2">
    <name type="scientific">Rhizophagus clarus</name>
    <dbReference type="NCBI Taxonomy" id="94130"/>
    <lineage>
        <taxon>Eukaryota</taxon>
        <taxon>Fungi</taxon>
        <taxon>Fungi incertae sedis</taxon>
        <taxon>Mucoromycota</taxon>
        <taxon>Glomeromycotina</taxon>
        <taxon>Glomeromycetes</taxon>
        <taxon>Glomerales</taxon>
        <taxon>Glomeraceae</taxon>
        <taxon>Rhizophagus</taxon>
    </lineage>
</organism>
<evidence type="ECO:0000313" key="1">
    <source>
        <dbReference type="EMBL" id="GES79972.1"/>
    </source>
</evidence>
<protein>
    <submittedName>
        <fullName evidence="1">Uncharacterized protein</fullName>
    </submittedName>
</protein>
<dbReference type="OrthoDB" id="2350333at2759"/>
<gene>
    <name evidence="1" type="ORF">RCL2_000727300</name>
</gene>
<evidence type="ECO:0000313" key="2">
    <source>
        <dbReference type="Proteomes" id="UP000615446"/>
    </source>
</evidence>
<reference evidence="1" key="1">
    <citation type="submission" date="2019-10" db="EMBL/GenBank/DDBJ databases">
        <title>Conservation and host-specific expression of non-tandemly repeated heterogenous ribosome RNA gene in arbuscular mycorrhizal fungi.</title>
        <authorList>
            <person name="Maeda T."/>
            <person name="Kobayashi Y."/>
            <person name="Nakagawa T."/>
            <person name="Ezawa T."/>
            <person name="Yamaguchi K."/>
            <person name="Bino T."/>
            <person name="Nishimoto Y."/>
            <person name="Shigenobu S."/>
            <person name="Kawaguchi M."/>
        </authorList>
    </citation>
    <scope>NUCLEOTIDE SEQUENCE</scope>
    <source>
        <strain evidence="1">HR1</strain>
    </source>
</reference>
<name>A0A8H3QI73_9GLOM</name>
<dbReference type="Proteomes" id="UP000615446">
    <property type="component" value="Unassembled WGS sequence"/>
</dbReference>